<feature type="domain" description="LexA repressor DNA-binding" evidence="1">
    <location>
        <begin position="1"/>
        <end position="58"/>
    </location>
</feature>
<dbReference type="InterPro" id="IPR036388">
    <property type="entry name" value="WH-like_DNA-bd_sf"/>
</dbReference>
<sequence length="77" mass="8881">MIALTPKQLERAKFINQHIIDNDNFPTHKQISEEFNIPTSASMTLVTTLYAKGWITQQATAQSYKRTPAMKERLMEL</sequence>
<organism evidence="2 3">
    <name type="scientific">Paraglaciecola psychrophila 170</name>
    <dbReference type="NCBI Taxonomy" id="1129794"/>
    <lineage>
        <taxon>Bacteria</taxon>
        <taxon>Pseudomonadati</taxon>
        <taxon>Pseudomonadota</taxon>
        <taxon>Gammaproteobacteria</taxon>
        <taxon>Alteromonadales</taxon>
        <taxon>Alteromonadaceae</taxon>
        <taxon>Paraglaciecola</taxon>
    </lineage>
</organism>
<dbReference type="PATRIC" id="fig|1129794.4.peg.2377"/>
<gene>
    <name evidence="2" type="ORF">C427_2397</name>
</gene>
<dbReference type="Proteomes" id="UP000011864">
    <property type="component" value="Chromosome"/>
</dbReference>
<keyword evidence="3" id="KW-1185">Reference proteome</keyword>
<dbReference type="Pfam" id="PF01726">
    <property type="entry name" value="LexA_DNA_bind"/>
    <property type="match status" value="1"/>
</dbReference>
<proteinExistence type="predicted"/>
<evidence type="ECO:0000259" key="1">
    <source>
        <dbReference type="Pfam" id="PF01726"/>
    </source>
</evidence>
<accession>K7A7T6</accession>
<dbReference type="STRING" id="1129794.C427_2397"/>
<dbReference type="GO" id="GO:0006508">
    <property type="term" value="P:proteolysis"/>
    <property type="evidence" value="ECO:0007669"/>
    <property type="project" value="InterPro"/>
</dbReference>
<evidence type="ECO:0000313" key="3">
    <source>
        <dbReference type="Proteomes" id="UP000011864"/>
    </source>
</evidence>
<protein>
    <recommendedName>
        <fullName evidence="1">LexA repressor DNA-binding domain-containing protein</fullName>
    </recommendedName>
</protein>
<dbReference type="HOGENOM" id="CLU_2634879_0_0_6"/>
<dbReference type="InterPro" id="IPR006199">
    <property type="entry name" value="LexA_DNA-bd_dom"/>
</dbReference>
<dbReference type="GO" id="GO:0004252">
    <property type="term" value="F:serine-type endopeptidase activity"/>
    <property type="evidence" value="ECO:0007669"/>
    <property type="project" value="InterPro"/>
</dbReference>
<evidence type="ECO:0000313" key="2">
    <source>
        <dbReference type="EMBL" id="AGH44506.1"/>
    </source>
</evidence>
<dbReference type="SUPFAM" id="SSF46785">
    <property type="entry name" value="Winged helix' DNA-binding domain"/>
    <property type="match status" value="1"/>
</dbReference>
<dbReference type="RefSeq" id="WP_007636520.1">
    <property type="nucleotide sequence ID" value="NC_020514.1"/>
</dbReference>
<name>K7A7T6_9ALTE</name>
<dbReference type="AlphaFoldDB" id="K7A7T6"/>
<dbReference type="InterPro" id="IPR036390">
    <property type="entry name" value="WH_DNA-bd_sf"/>
</dbReference>
<reference evidence="2 3" key="1">
    <citation type="journal article" date="2013" name="Genome Announc.">
        <title>Complete Genome Sequence of Glaciecola psychrophila Strain 170T.</title>
        <authorList>
            <person name="Yin J."/>
            <person name="Chen J."/>
            <person name="Liu G."/>
            <person name="Yu Y."/>
            <person name="Song L."/>
            <person name="Wang X."/>
            <person name="Qu X."/>
        </authorList>
    </citation>
    <scope>NUCLEOTIDE SEQUENCE [LARGE SCALE GENOMIC DNA]</scope>
    <source>
        <strain evidence="2 3">170</strain>
    </source>
</reference>
<dbReference type="KEGG" id="gps:C427_2397"/>
<dbReference type="EMBL" id="CP003837">
    <property type="protein sequence ID" value="AGH44506.1"/>
    <property type="molecule type" value="Genomic_DNA"/>
</dbReference>
<dbReference type="Gene3D" id="1.10.10.10">
    <property type="entry name" value="Winged helix-like DNA-binding domain superfamily/Winged helix DNA-binding domain"/>
    <property type="match status" value="1"/>
</dbReference>